<dbReference type="PANTHER" id="PTHR40396:SF1">
    <property type="entry name" value="ATPASE AAA-TYPE CORE DOMAIN-CONTAINING PROTEIN"/>
    <property type="match status" value="1"/>
</dbReference>
<dbReference type="Gene3D" id="3.40.50.300">
    <property type="entry name" value="P-loop containing nucleotide triphosphate hydrolases"/>
    <property type="match status" value="1"/>
</dbReference>
<keyword evidence="2" id="KW-0547">Nucleotide-binding</keyword>
<dbReference type="EMBL" id="JADING010000113">
    <property type="protein sequence ID" value="MBO8414595.1"/>
    <property type="molecule type" value="Genomic_DNA"/>
</dbReference>
<comment type="caution">
    <text evidence="2">The sequence shown here is derived from an EMBL/GenBank/DDBJ whole genome shotgun (WGS) entry which is preliminary data.</text>
</comment>
<dbReference type="Proteomes" id="UP000823629">
    <property type="component" value="Unassembled WGS sequence"/>
</dbReference>
<gene>
    <name evidence="2" type="ORF">IAC78_03915</name>
</gene>
<sequence>MMSFPPESISPFIVNNFRFERYQIDKKNPEDIIGNIELFFTLNKDQYNYLLETSRDNFISHEYLKVNDKIYFEQKNNSYLYKNKKYSFQNKTTSKMIPFLRVLSSSEITDSVIQTVFTYIKSFTHVNVSRINQGGFVTSSLFSNTNIFDLLTSHSNETREIFKQYKTFPIYSIVKDNKVLPNGLMMQQYNFVLNDEDFEGKLPYQMISTGMQNQSVLLSLLLSMPEESVMFIDEADIALHPTIIKAFLDVLHQKKVQIVMTLHNTYAMQFMRPDQIYLAKWVKGYSSYYRLSKIYPNIREINNIEKMYLSLLFDEAINEQDK</sequence>
<reference evidence="2" key="2">
    <citation type="journal article" date="2021" name="PeerJ">
        <title>Extensive microbial diversity within the chicken gut microbiome revealed by metagenomics and culture.</title>
        <authorList>
            <person name="Gilroy R."/>
            <person name="Ravi A."/>
            <person name="Getino M."/>
            <person name="Pursley I."/>
            <person name="Horton D.L."/>
            <person name="Alikhan N.F."/>
            <person name="Baker D."/>
            <person name="Gharbi K."/>
            <person name="Hall N."/>
            <person name="Watson M."/>
            <person name="Adriaenssens E.M."/>
            <person name="Foster-Nyarko E."/>
            <person name="Jarju S."/>
            <person name="Secka A."/>
            <person name="Antonio M."/>
            <person name="Oren A."/>
            <person name="Chaudhuri R.R."/>
            <person name="La Ragione R."/>
            <person name="Hildebrand F."/>
            <person name="Pallen M.J."/>
        </authorList>
    </citation>
    <scope>NUCLEOTIDE SEQUENCE</scope>
    <source>
        <strain evidence="2">1748</strain>
    </source>
</reference>
<name>A0A9D9GSY0_9BACL</name>
<organism evidence="2 3">
    <name type="scientific">Candidatus Scatoplasma merdavium</name>
    <dbReference type="NCBI Taxonomy" id="2840932"/>
    <lineage>
        <taxon>Bacteria</taxon>
        <taxon>Bacillati</taxon>
        <taxon>Bacillota</taxon>
        <taxon>Bacilli</taxon>
        <taxon>Bacillales</taxon>
        <taxon>Candidatus Scatoplasma</taxon>
    </lineage>
</organism>
<dbReference type="SUPFAM" id="SSF52540">
    <property type="entry name" value="P-loop containing nucleoside triphosphate hydrolases"/>
    <property type="match status" value="1"/>
</dbReference>
<dbReference type="GO" id="GO:0016887">
    <property type="term" value="F:ATP hydrolysis activity"/>
    <property type="evidence" value="ECO:0007669"/>
    <property type="project" value="InterPro"/>
</dbReference>
<proteinExistence type="predicted"/>
<dbReference type="InterPro" id="IPR027417">
    <property type="entry name" value="P-loop_NTPase"/>
</dbReference>
<dbReference type="Pfam" id="PF13304">
    <property type="entry name" value="AAA_21"/>
    <property type="match status" value="1"/>
</dbReference>
<protein>
    <submittedName>
        <fullName evidence="2">ATP-binding protein</fullName>
    </submittedName>
</protein>
<dbReference type="PANTHER" id="PTHR40396">
    <property type="entry name" value="ATPASE-LIKE PROTEIN"/>
    <property type="match status" value="1"/>
</dbReference>
<reference evidence="2" key="1">
    <citation type="submission" date="2020-10" db="EMBL/GenBank/DDBJ databases">
        <authorList>
            <person name="Gilroy R."/>
        </authorList>
    </citation>
    <scope>NUCLEOTIDE SEQUENCE</scope>
    <source>
        <strain evidence="2">1748</strain>
    </source>
</reference>
<keyword evidence="2" id="KW-0067">ATP-binding</keyword>
<evidence type="ECO:0000313" key="3">
    <source>
        <dbReference type="Proteomes" id="UP000823629"/>
    </source>
</evidence>
<dbReference type="AlphaFoldDB" id="A0A9D9GSY0"/>
<evidence type="ECO:0000259" key="1">
    <source>
        <dbReference type="Pfam" id="PF13304"/>
    </source>
</evidence>
<feature type="domain" description="ATPase AAA-type core" evidence="1">
    <location>
        <begin position="34"/>
        <end position="267"/>
    </location>
</feature>
<dbReference type="InterPro" id="IPR003959">
    <property type="entry name" value="ATPase_AAA_core"/>
</dbReference>
<evidence type="ECO:0000313" key="2">
    <source>
        <dbReference type="EMBL" id="MBO8414595.1"/>
    </source>
</evidence>
<dbReference type="GO" id="GO:0005524">
    <property type="term" value="F:ATP binding"/>
    <property type="evidence" value="ECO:0007669"/>
    <property type="project" value="UniProtKB-KW"/>
</dbReference>
<accession>A0A9D9GSY0</accession>